<name>A0AC59YUD1_RANTA</name>
<dbReference type="EMBL" id="OX596104">
    <property type="protein sequence ID" value="CAM9984478.1"/>
    <property type="molecule type" value="Genomic_DNA"/>
</dbReference>
<gene>
    <name evidence="1" type="ORF">MRATA1EN22A_LOCUS10313</name>
</gene>
<sequence>MGWKKELVRARGGYQSWSSWPGVGLEGGQDAGPSRADCWPRLALLLASVSSSIKGGDTALESQRLSQPYSHTLRSCIFWGVLAFLTLSEVGQLLISQCQQSSRVWKPKGSAAGALCLESISKWLSTPHTFWAVILKPGSLSLLLRPSISSWYPMATAEVVASCSLPTPCLRQ</sequence>
<proteinExistence type="predicted"/>
<dbReference type="Proteomes" id="UP001162501">
    <property type="component" value="Chromosome 20"/>
</dbReference>
<organism evidence="1 2">
    <name type="scientific">Rangifer tarandus platyrhynchus</name>
    <name type="common">Svalbard reindeer</name>
    <dbReference type="NCBI Taxonomy" id="3082113"/>
    <lineage>
        <taxon>Eukaryota</taxon>
        <taxon>Metazoa</taxon>
        <taxon>Chordata</taxon>
        <taxon>Craniata</taxon>
        <taxon>Vertebrata</taxon>
        <taxon>Euteleostomi</taxon>
        <taxon>Mammalia</taxon>
        <taxon>Eutheria</taxon>
        <taxon>Laurasiatheria</taxon>
        <taxon>Artiodactyla</taxon>
        <taxon>Ruminantia</taxon>
        <taxon>Pecora</taxon>
        <taxon>Cervidae</taxon>
        <taxon>Odocoileinae</taxon>
        <taxon>Rangifer</taxon>
    </lineage>
</organism>
<reference evidence="1" key="2">
    <citation type="submission" date="2025-03" db="EMBL/GenBank/DDBJ databases">
        <authorList>
            <consortium name="ELIXIR-Norway"/>
            <consortium name="Elixir Norway"/>
        </authorList>
    </citation>
    <scope>NUCLEOTIDE SEQUENCE</scope>
</reference>
<accession>A0AC59YUD1</accession>
<evidence type="ECO:0000313" key="1">
    <source>
        <dbReference type="EMBL" id="CAM9984478.1"/>
    </source>
</evidence>
<protein>
    <submittedName>
        <fullName evidence="1">Uncharacterized protein</fullName>
    </submittedName>
</protein>
<reference evidence="1" key="1">
    <citation type="submission" date="2023-05" db="EMBL/GenBank/DDBJ databases">
        <authorList>
            <consortium name="ELIXIR-Norway"/>
        </authorList>
    </citation>
    <scope>NUCLEOTIDE SEQUENCE</scope>
</reference>
<evidence type="ECO:0000313" key="2">
    <source>
        <dbReference type="Proteomes" id="UP001162501"/>
    </source>
</evidence>